<keyword evidence="1" id="KW-1133">Transmembrane helix</keyword>
<dbReference type="Proteomes" id="UP000238261">
    <property type="component" value="Unassembled WGS sequence"/>
</dbReference>
<evidence type="ECO:0000313" key="2">
    <source>
        <dbReference type="EMBL" id="PPU96521.1"/>
    </source>
</evidence>
<name>A0A2S7ETS3_9XANT</name>
<keyword evidence="3" id="KW-1185">Reference proteome</keyword>
<evidence type="ECO:0000256" key="1">
    <source>
        <dbReference type="SAM" id="Phobius"/>
    </source>
</evidence>
<keyword evidence="1" id="KW-0472">Membrane</keyword>
<organism evidence="2 3">
    <name type="scientific">Xanthomonas hyacinthi</name>
    <dbReference type="NCBI Taxonomy" id="56455"/>
    <lineage>
        <taxon>Bacteria</taxon>
        <taxon>Pseudomonadati</taxon>
        <taxon>Pseudomonadota</taxon>
        <taxon>Gammaproteobacteria</taxon>
        <taxon>Lysobacterales</taxon>
        <taxon>Lysobacteraceae</taxon>
        <taxon>Xanthomonas</taxon>
    </lineage>
</organism>
<proteinExistence type="predicted"/>
<feature type="transmembrane region" description="Helical" evidence="1">
    <location>
        <begin position="63"/>
        <end position="86"/>
    </location>
</feature>
<comment type="caution">
    <text evidence="2">The sequence shown here is derived from an EMBL/GenBank/DDBJ whole genome shotgun (WGS) entry which is preliminary data.</text>
</comment>
<protein>
    <submittedName>
        <fullName evidence="2">Uncharacterized protein</fullName>
    </submittedName>
</protein>
<gene>
    <name evidence="2" type="ORF">XhyaCFBP1156_14650</name>
</gene>
<feature type="transmembrane region" description="Helical" evidence="1">
    <location>
        <begin position="6"/>
        <end position="25"/>
    </location>
</feature>
<feature type="transmembrane region" description="Helical" evidence="1">
    <location>
        <begin position="37"/>
        <end position="57"/>
    </location>
</feature>
<dbReference type="EMBL" id="MDEG01000014">
    <property type="protein sequence ID" value="PPU96521.1"/>
    <property type="molecule type" value="Genomic_DNA"/>
</dbReference>
<sequence length="99" mass="10049">MSVTIAGIALAAVCAALSALALYAGSPNCRLAPLRRLRRFGNGLGLALAIASLVAWIAQLGVGAGLCAMLASWMLALMLVPTVGALRGDPGHGVRSRPR</sequence>
<dbReference type="RefSeq" id="WP_104558682.1">
    <property type="nucleotide sequence ID" value="NZ_CP043476.1"/>
</dbReference>
<dbReference type="AlphaFoldDB" id="A0A2S7ETS3"/>
<evidence type="ECO:0000313" key="3">
    <source>
        <dbReference type="Proteomes" id="UP000238261"/>
    </source>
</evidence>
<reference evidence="3" key="1">
    <citation type="submission" date="2016-08" db="EMBL/GenBank/DDBJ databases">
        <authorList>
            <person name="Merda D."/>
            <person name="Briand M."/>
            <person name="Taghouti G."/>
            <person name="Carrere S."/>
            <person name="Gouzy J."/>
            <person name="Portier P."/>
            <person name="Jacques M.-A."/>
            <person name="Fischer-Le Saux M."/>
        </authorList>
    </citation>
    <scope>NUCLEOTIDE SEQUENCE [LARGE SCALE GENOMIC DNA]</scope>
    <source>
        <strain evidence="3">CFBP1156</strain>
    </source>
</reference>
<keyword evidence="1" id="KW-0812">Transmembrane</keyword>
<accession>A0A2S7ETS3</accession>